<proteinExistence type="inferred from homology"/>
<feature type="domain" description="CdaR GGDEF-like" evidence="4">
    <location>
        <begin position="182"/>
        <end position="285"/>
    </location>
</feature>
<dbReference type="Gene3D" id="1.10.10.2840">
    <property type="entry name" value="PucR C-terminal helix-turn-helix domain"/>
    <property type="match status" value="1"/>
</dbReference>
<dbReference type="PANTHER" id="PTHR33744">
    <property type="entry name" value="CARBOHYDRATE DIACID REGULATOR"/>
    <property type="match status" value="1"/>
</dbReference>
<protein>
    <submittedName>
        <fullName evidence="5">Sugar diacid utilization regulator</fullName>
    </submittedName>
</protein>
<evidence type="ECO:0000259" key="3">
    <source>
        <dbReference type="Pfam" id="PF14361"/>
    </source>
</evidence>
<reference evidence="5 6" key="1">
    <citation type="submission" date="2018-11" db="EMBL/GenBank/DDBJ databases">
        <title>Sequencing the genomes of 1000 actinobacteria strains.</title>
        <authorList>
            <person name="Klenk H.-P."/>
        </authorList>
    </citation>
    <scope>NUCLEOTIDE SEQUENCE [LARGE SCALE GENOMIC DNA]</scope>
    <source>
        <strain evidence="5 6">DSM 44348</strain>
    </source>
</reference>
<dbReference type="AlphaFoldDB" id="A0A3N2H648"/>
<dbReference type="Pfam" id="PF14361">
    <property type="entry name" value="RsbRD_N"/>
    <property type="match status" value="1"/>
</dbReference>
<comment type="caution">
    <text evidence="5">The sequence shown here is derived from an EMBL/GenBank/DDBJ whole genome shotgun (WGS) entry which is preliminary data.</text>
</comment>
<evidence type="ECO:0000259" key="2">
    <source>
        <dbReference type="Pfam" id="PF13556"/>
    </source>
</evidence>
<dbReference type="InterPro" id="IPR042070">
    <property type="entry name" value="PucR_C-HTH_sf"/>
</dbReference>
<evidence type="ECO:0000313" key="5">
    <source>
        <dbReference type="EMBL" id="ROS44377.1"/>
    </source>
</evidence>
<dbReference type="InterPro" id="IPR041522">
    <property type="entry name" value="CdaR_GGDEF"/>
</dbReference>
<evidence type="ECO:0000256" key="1">
    <source>
        <dbReference type="ARBA" id="ARBA00006754"/>
    </source>
</evidence>
<dbReference type="EMBL" id="RKHY01000001">
    <property type="protein sequence ID" value="ROS44377.1"/>
    <property type="molecule type" value="Genomic_DNA"/>
</dbReference>
<sequence>MSAATDDAIRAATRHVAAAMLPDLTGIADGTVAHIAAGMPELAERDALDLARATAFANSEALLHALVRGDQPKDVTTSPEVMRSTRSMVQHGLSHDAVMRGYRLGITHWCTRWGRAVEEHCPDAALAVPVVNHGTTFLLSWLELVSDRLSAEYRDEAERLAREGSLERAEFVRRVLAGETDVAEVRLRLGYDLTGSHVALVLKNPREGKRQPLESTARTLAASLTAAAPLVVRVDVDTTWCWVPTRDAARLPSAGAPVLAGQGWPAAGPEGFRRSHRQAREALRVAQLAGRPAGTVTHFADIDVAALCSTDPGVCRTFVAETLGPLAAGTEDARRLRTTLAVFFDAGGNFRAAGARLGVHHNTVRYRVDQAAALLGQAPGEHRLRLELALHLADRLGLVS</sequence>
<evidence type="ECO:0000313" key="6">
    <source>
        <dbReference type="Proteomes" id="UP000274843"/>
    </source>
</evidence>
<dbReference type="Pfam" id="PF17853">
    <property type="entry name" value="GGDEF_2"/>
    <property type="match status" value="1"/>
</dbReference>
<feature type="domain" description="PucR C-terminal helix-turn-helix" evidence="2">
    <location>
        <begin position="336"/>
        <end position="391"/>
    </location>
</feature>
<evidence type="ECO:0000259" key="4">
    <source>
        <dbReference type="Pfam" id="PF17853"/>
    </source>
</evidence>
<accession>A0A3N2H648</accession>
<dbReference type="Pfam" id="PF13556">
    <property type="entry name" value="HTH_30"/>
    <property type="match status" value="1"/>
</dbReference>
<dbReference type="GeneID" id="301848064"/>
<dbReference type="InterPro" id="IPR025736">
    <property type="entry name" value="PucR_C-HTH_dom"/>
</dbReference>
<organism evidence="5 6">
    <name type="scientific">Amycolatopsis thermoflava</name>
    <dbReference type="NCBI Taxonomy" id="84480"/>
    <lineage>
        <taxon>Bacteria</taxon>
        <taxon>Bacillati</taxon>
        <taxon>Actinomycetota</taxon>
        <taxon>Actinomycetes</taxon>
        <taxon>Pseudonocardiales</taxon>
        <taxon>Pseudonocardiaceae</taxon>
        <taxon>Amycolatopsis</taxon>
        <taxon>Amycolatopsis methanolica group</taxon>
    </lineage>
</organism>
<gene>
    <name evidence="5" type="ORF">EDD35_6818</name>
</gene>
<dbReference type="Proteomes" id="UP000274843">
    <property type="component" value="Unassembled WGS sequence"/>
</dbReference>
<comment type="similarity">
    <text evidence="1">Belongs to the CdaR family.</text>
</comment>
<dbReference type="RefSeq" id="WP_123686359.1">
    <property type="nucleotide sequence ID" value="NZ_RKHY01000001.1"/>
</dbReference>
<dbReference type="PANTHER" id="PTHR33744:SF1">
    <property type="entry name" value="DNA-BINDING TRANSCRIPTIONAL ACTIVATOR ADER"/>
    <property type="match status" value="1"/>
</dbReference>
<dbReference type="InterPro" id="IPR051448">
    <property type="entry name" value="CdaR-like_regulators"/>
</dbReference>
<feature type="domain" description="RsbT co-antagonist protein RsbRD N-terminal" evidence="3">
    <location>
        <begin position="26"/>
        <end position="168"/>
    </location>
</feature>
<name>A0A3N2H648_9PSEU</name>
<dbReference type="InterPro" id="IPR025751">
    <property type="entry name" value="RsbRD_N_dom"/>
</dbReference>
<keyword evidence="6" id="KW-1185">Reference proteome</keyword>